<proteinExistence type="predicted"/>
<evidence type="ECO:0000313" key="2">
    <source>
        <dbReference type="Proteomes" id="UP000233837"/>
    </source>
</evidence>
<dbReference type="EMBL" id="KZ502700">
    <property type="protein sequence ID" value="PKU74044.1"/>
    <property type="molecule type" value="Genomic_DNA"/>
</dbReference>
<evidence type="ECO:0000313" key="1">
    <source>
        <dbReference type="EMBL" id="PKU74044.1"/>
    </source>
</evidence>
<name>A0A2I0WEF0_9ASPA</name>
<dbReference type="AlphaFoldDB" id="A0A2I0WEF0"/>
<reference evidence="1 2" key="1">
    <citation type="journal article" date="2016" name="Sci. Rep.">
        <title>The Dendrobium catenatum Lindl. genome sequence provides insights into polysaccharide synthase, floral development and adaptive evolution.</title>
        <authorList>
            <person name="Zhang G.Q."/>
            <person name="Xu Q."/>
            <person name="Bian C."/>
            <person name="Tsai W.C."/>
            <person name="Yeh C.M."/>
            <person name="Liu K.W."/>
            <person name="Yoshida K."/>
            <person name="Zhang L.S."/>
            <person name="Chang S.B."/>
            <person name="Chen F."/>
            <person name="Shi Y."/>
            <person name="Su Y.Y."/>
            <person name="Zhang Y.Q."/>
            <person name="Chen L.J."/>
            <person name="Yin Y."/>
            <person name="Lin M."/>
            <person name="Huang H."/>
            <person name="Deng H."/>
            <person name="Wang Z.W."/>
            <person name="Zhu S.L."/>
            <person name="Zhao X."/>
            <person name="Deng C."/>
            <person name="Niu S.C."/>
            <person name="Huang J."/>
            <person name="Wang M."/>
            <person name="Liu G.H."/>
            <person name="Yang H.J."/>
            <person name="Xiao X.J."/>
            <person name="Hsiao Y.Y."/>
            <person name="Wu W.L."/>
            <person name="Chen Y.Y."/>
            <person name="Mitsuda N."/>
            <person name="Ohme-Takagi M."/>
            <person name="Luo Y.B."/>
            <person name="Van de Peer Y."/>
            <person name="Liu Z.J."/>
        </authorList>
    </citation>
    <scope>NUCLEOTIDE SEQUENCE [LARGE SCALE GENOMIC DNA]</scope>
    <source>
        <tissue evidence="1">The whole plant</tissue>
    </source>
</reference>
<reference evidence="1 2" key="2">
    <citation type="journal article" date="2017" name="Nature">
        <title>The Apostasia genome and the evolution of orchids.</title>
        <authorList>
            <person name="Zhang G.Q."/>
            <person name="Liu K.W."/>
            <person name="Li Z."/>
            <person name="Lohaus R."/>
            <person name="Hsiao Y.Y."/>
            <person name="Niu S.C."/>
            <person name="Wang J.Y."/>
            <person name="Lin Y.C."/>
            <person name="Xu Q."/>
            <person name="Chen L.J."/>
            <person name="Yoshida K."/>
            <person name="Fujiwara S."/>
            <person name="Wang Z.W."/>
            <person name="Zhang Y.Q."/>
            <person name="Mitsuda N."/>
            <person name="Wang M."/>
            <person name="Liu G.H."/>
            <person name="Pecoraro L."/>
            <person name="Huang H.X."/>
            <person name="Xiao X.J."/>
            <person name="Lin M."/>
            <person name="Wu X.Y."/>
            <person name="Wu W.L."/>
            <person name="Chen Y.Y."/>
            <person name="Chang S.B."/>
            <person name="Sakamoto S."/>
            <person name="Ohme-Takagi M."/>
            <person name="Yagi M."/>
            <person name="Zeng S.J."/>
            <person name="Shen C.Y."/>
            <person name="Yeh C.M."/>
            <person name="Luo Y.B."/>
            <person name="Tsai W.C."/>
            <person name="Van de Peer Y."/>
            <person name="Liu Z.J."/>
        </authorList>
    </citation>
    <scope>NUCLEOTIDE SEQUENCE [LARGE SCALE GENOMIC DNA]</scope>
    <source>
        <tissue evidence="1">The whole plant</tissue>
    </source>
</reference>
<protein>
    <submittedName>
        <fullName evidence="1">Uncharacterized protein</fullName>
    </submittedName>
</protein>
<dbReference type="Proteomes" id="UP000233837">
    <property type="component" value="Unassembled WGS sequence"/>
</dbReference>
<organism evidence="1 2">
    <name type="scientific">Dendrobium catenatum</name>
    <dbReference type="NCBI Taxonomy" id="906689"/>
    <lineage>
        <taxon>Eukaryota</taxon>
        <taxon>Viridiplantae</taxon>
        <taxon>Streptophyta</taxon>
        <taxon>Embryophyta</taxon>
        <taxon>Tracheophyta</taxon>
        <taxon>Spermatophyta</taxon>
        <taxon>Magnoliopsida</taxon>
        <taxon>Liliopsida</taxon>
        <taxon>Asparagales</taxon>
        <taxon>Orchidaceae</taxon>
        <taxon>Epidendroideae</taxon>
        <taxon>Malaxideae</taxon>
        <taxon>Dendrobiinae</taxon>
        <taxon>Dendrobium</taxon>
    </lineage>
</organism>
<gene>
    <name evidence="1" type="ORF">MA16_Dca011754</name>
</gene>
<sequence>MADPEVDHDFAYNEQGEIDIFLSSYEPDWEYDITAERFVNRIVYCLAGTIALQRPRSLWILLGRPPASPSPVSSPATSPLVVKGGVTRMKEHLSGFHKNVDPFSKILDAVRDEIKSYISLPHQNILHRSNLRIELMLDLTTRVSAALGIHLLL</sequence>
<accession>A0A2I0WEF0</accession>
<keyword evidence="2" id="KW-1185">Reference proteome</keyword>